<protein>
    <submittedName>
        <fullName evidence="1">Uncharacterized protein</fullName>
    </submittedName>
</protein>
<dbReference type="Proteomes" id="UP000053237">
    <property type="component" value="Unassembled WGS sequence"/>
</dbReference>
<proteinExistence type="predicted"/>
<dbReference type="EMBL" id="CAIX01000177">
    <property type="protein sequence ID" value="CCI47601.1"/>
    <property type="molecule type" value="Genomic_DNA"/>
</dbReference>
<accession>A0A024GM40</accession>
<evidence type="ECO:0000313" key="1">
    <source>
        <dbReference type="EMBL" id="CCI47601.1"/>
    </source>
</evidence>
<reference evidence="1 2" key="1">
    <citation type="submission" date="2012-05" db="EMBL/GenBank/DDBJ databases">
        <title>Recombination and specialization in a pathogen metapopulation.</title>
        <authorList>
            <person name="Gardiner A."/>
            <person name="Kemen E."/>
            <person name="Schultz-Larsen T."/>
            <person name="MacLean D."/>
            <person name="Van Oosterhout C."/>
            <person name="Jones J.D.G."/>
        </authorList>
    </citation>
    <scope>NUCLEOTIDE SEQUENCE [LARGE SCALE GENOMIC DNA]</scope>
    <source>
        <strain evidence="1 2">Ac Nc2</strain>
    </source>
</reference>
<comment type="caution">
    <text evidence="1">The sequence shown here is derived from an EMBL/GenBank/DDBJ whole genome shotgun (WGS) entry which is preliminary data.</text>
</comment>
<dbReference type="AlphaFoldDB" id="A0A024GM40"/>
<keyword evidence="2" id="KW-1185">Reference proteome</keyword>
<evidence type="ECO:0000313" key="2">
    <source>
        <dbReference type="Proteomes" id="UP000053237"/>
    </source>
</evidence>
<sequence length="350" mass="40315">MECVVLFDRLTGGLRFSKSFSKAFDVRHPLAERMNLSTTLFAITSFAEATFGMPTDLKKDDSGIRILDLATQRVFLSPYEDLMVVGLLRSGRLRGLLRFQAFFIHPELDSSIARSLMRRFIVSCIEAGANNRTRGSPGMYHKLIQSSILSEIDHFFHQFAMEYHKALTEKDMEPFDKNQVFLLVRRYTSLVEVMSPIQSSRWNNTYWKLLSLLIDFLKSIVKQRKSTISHFSSEEIQICIKITDSGAESLKTDSSSFRGIMHCIKAFSSFTWLFPPSEDLSSTENALIHSHLQMNSQTTNTTKRIASQWRLRNNSLTFIYYQNDTHFHCLESKQSVRAFLKQLDLLLLCV</sequence>
<dbReference type="OrthoDB" id="92650at2759"/>
<name>A0A024GM40_9STRA</name>
<dbReference type="InParanoid" id="A0A024GM40"/>
<organism evidence="1 2">
    <name type="scientific">Albugo candida</name>
    <dbReference type="NCBI Taxonomy" id="65357"/>
    <lineage>
        <taxon>Eukaryota</taxon>
        <taxon>Sar</taxon>
        <taxon>Stramenopiles</taxon>
        <taxon>Oomycota</taxon>
        <taxon>Peronosporomycetes</taxon>
        <taxon>Albuginales</taxon>
        <taxon>Albuginaceae</taxon>
        <taxon>Albugo</taxon>
    </lineage>
</organism>
<gene>
    <name evidence="1" type="ORF">BN9_086080</name>
</gene>